<evidence type="ECO:0008006" key="5">
    <source>
        <dbReference type="Google" id="ProtNLM"/>
    </source>
</evidence>
<evidence type="ECO:0000313" key="1">
    <source>
        <dbReference type="EMBL" id="PMP17422.1"/>
    </source>
</evidence>
<reference evidence="1" key="3">
    <citation type="journal article" date="2018" name="Nature">
        <title>A major lineage of non-tailed dsDNA viruses as unrecognized killers of marine bacteria.</title>
        <authorList>
            <person name="Kauffman K.M."/>
            <person name="Hussain F.A."/>
            <person name="Yang J."/>
            <person name="Arevalo P."/>
            <person name="Brown J.M."/>
            <person name="Chang W.K."/>
            <person name="VanInsberghe D."/>
            <person name="Elsherbini J."/>
            <person name="Sharma R.S."/>
            <person name="Cutler M.B."/>
            <person name="Kelly L."/>
            <person name="Polz M.F."/>
        </authorList>
    </citation>
    <scope>NUCLEOTIDE SEQUENCE</scope>
    <source>
        <strain evidence="1">10N.222.48.A2</strain>
    </source>
</reference>
<proteinExistence type="predicted"/>
<reference evidence="1" key="2">
    <citation type="submission" date="2016-07" db="EMBL/GenBank/DDBJ databases">
        <authorList>
            <person name="Wan K."/>
            <person name="Booth B."/>
            <person name="Spirohn K."/>
            <person name="Hao T."/>
            <person name="Hu Y."/>
            <person name="Calderwood M."/>
            <person name="Hill D."/>
            <person name="Mohr S."/>
            <person name="Vidal M."/>
            <person name="Celniker S."/>
            <person name="Perrimon N."/>
        </authorList>
    </citation>
    <scope>NUCLEOTIDE SEQUENCE</scope>
    <source>
        <strain evidence="1">10N.222.48.A2</strain>
    </source>
</reference>
<comment type="caution">
    <text evidence="1">The sequence shown here is derived from an EMBL/GenBank/DDBJ whole genome shotgun (WGS) entry which is preliminary data.</text>
</comment>
<dbReference type="EMBL" id="SYVV01000036">
    <property type="protein sequence ID" value="TKG29166.1"/>
    <property type="molecule type" value="Genomic_DNA"/>
</dbReference>
<reference evidence="2 4" key="4">
    <citation type="submission" date="2019-04" db="EMBL/GenBank/DDBJ databases">
        <title>A reverse ecology approach based on a biological definition of microbial populations.</title>
        <authorList>
            <person name="Arevalo P."/>
            <person name="Vaninsberghe D."/>
            <person name="Elsherbini J."/>
            <person name="Gore J."/>
            <person name="Polz M."/>
        </authorList>
    </citation>
    <scope>NUCLEOTIDE SEQUENCE [LARGE SCALE GENOMIC DNA]</scope>
    <source>
        <strain evidence="2 4">10N.222.45.A8</strain>
    </source>
</reference>
<sequence length="151" mass="17458">MKRWSVLSLTVWCSFGSLTAEEIEIDIDKYGSKHNPASMRYYVEHYQEPDSPEYQALMIGVRVAAYTADLYTTRLDARNQRIDYCLPMTDTSNRESLDSWRTKDLMTIIDKRLKRDPNLKKYGEAGIGVDIGSYLVAALKEQYPCPVQKQF</sequence>
<name>A0A2N7NN88_9VIBR</name>
<reference evidence="3" key="1">
    <citation type="submission" date="2016-07" db="EMBL/GenBank/DDBJ databases">
        <title>Nontailed viruses are major unrecognized killers of bacteria in the ocean.</title>
        <authorList>
            <person name="Kauffman K."/>
            <person name="Hussain F."/>
            <person name="Yang J."/>
            <person name="Arevalo P."/>
            <person name="Brown J."/>
            <person name="Cutler M."/>
            <person name="Kelly L."/>
            <person name="Polz M.F."/>
        </authorList>
    </citation>
    <scope>NUCLEOTIDE SEQUENCE [LARGE SCALE GENOMIC DNA]</scope>
    <source>
        <strain evidence="3">10N.222.48.A2</strain>
    </source>
</reference>
<dbReference type="EMBL" id="MDBP01000025">
    <property type="protein sequence ID" value="PMP17422.1"/>
    <property type="molecule type" value="Genomic_DNA"/>
</dbReference>
<organism evidence="1 3">
    <name type="scientific">Vibrio tasmaniensis</name>
    <dbReference type="NCBI Taxonomy" id="212663"/>
    <lineage>
        <taxon>Bacteria</taxon>
        <taxon>Pseudomonadati</taxon>
        <taxon>Pseudomonadota</taxon>
        <taxon>Gammaproteobacteria</taxon>
        <taxon>Vibrionales</taxon>
        <taxon>Vibrionaceae</taxon>
        <taxon>Vibrio</taxon>
    </lineage>
</organism>
<evidence type="ECO:0000313" key="2">
    <source>
        <dbReference type="EMBL" id="TKG29166.1"/>
    </source>
</evidence>
<evidence type="ECO:0000313" key="3">
    <source>
        <dbReference type="Proteomes" id="UP000235579"/>
    </source>
</evidence>
<dbReference type="AlphaFoldDB" id="A0A2N7NN88"/>
<evidence type="ECO:0000313" key="4">
    <source>
        <dbReference type="Proteomes" id="UP000308018"/>
    </source>
</evidence>
<accession>A0A2N7NN88</accession>
<protein>
    <recommendedName>
        <fullName evidence="5">Rap1a immunity protein domain-containing protein</fullName>
    </recommendedName>
</protein>
<dbReference type="Proteomes" id="UP000308018">
    <property type="component" value="Unassembled WGS sequence"/>
</dbReference>
<dbReference type="Proteomes" id="UP000235579">
    <property type="component" value="Unassembled WGS sequence"/>
</dbReference>
<dbReference type="RefSeq" id="WP_102257491.1">
    <property type="nucleotide sequence ID" value="NZ_MDBP01000025.1"/>
</dbReference>
<gene>
    <name evidence="1" type="ORF">BCS92_05345</name>
    <name evidence="2" type="ORF">FC057_20040</name>
</gene>